<dbReference type="SUPFAM" id="SSF56300">
    <property type="entry name" value="Metallo-dependent phosphatases"/>
    <property type="match status" value="1"/>
</dbReference>
<dbReference type="InterPro" id="IPR004843">
    <property type="entry name" value="Calcineurin-like_PHP"/>
</dbReference>
<reference evidence="2 3" key="1">
    <citation type="submission" date="2021-01" db="EMBL/GenBank/DDBJ databases">
        <title>Streptomyces acididurans sp. nov., isolated from a peat swamp forest soil.</title>
        <authorList>
            <person name="Chantavorakit T."/>
            <person name="Duangmal K."/>
        </authorList>
    </citation>
    <scope>NUCLEOTIDE SEQUENCE [LARGE SCALE GENOMIC DNA]</scope>
    <source>
        <strain evidence="2 3">KK5PA1</strain>
    </source>
</reference>
<evidence type="ECO:0000313" key="2">
    <source>
        <dbReference type="EMBL" id="MBM9507086.1"/>
    </source>
</evidence>
<gene>
    <name evidence="2" type="ORF">ITX44_21635</name>
</gene>
<dbReference type="Gene3D" id="3.60.21.10">
    <property type="match status" value="1"/>
</dbReference>
<sequence length="659" mass="70577">MSVFRPSRSYEPALDIRLPGPAAGTAAGWPVPGWVRPLAEAGAPNSETWLVVLGRRAGKTWLAHGLAQLRDPRTTVVVDLRKAADVRRSRLGVLTGGRAAPPVGPGTLVVVDEPALGPGALDPAVLAEGLGRVRRTGAVPLVLLTPAESALLLPHLSADAWKDVIRPPALTDEECARMTGRAPGWAPDLAARLRQAEPAWLHTPFLLELALRTGEDHPGLRADPEALAAAAVETAEDQHAYIEQWFQQGLAPGHRAALRAARWRAAGLTPPGTLGQPDRELAADPVLTRHLPEVLRVHHISDLHHGGRLRDTVDAKDGSQAGQKIATLAGAGTPMDGYLDHVRQLRAQGRAPHLIVVTGDVVNRPQDAYGQSAREWLRELAGLLAPHRDLRGEPTIVLVGGNHDVSWELALDPSPQARHQWFADVFADYPHPDLHLPDPADRRLYVAYPRVGLRFALLGSAESGGEVARDTDRDRLRAVHEAYLAAGRAADEDAVAAIVHDFERLDPGVVNSAVLDRLAAQEGWVTVAALHHPLSPVPTVEVAPYSGVVNAGRAKRALSGSATALVLHGHTHLAFGAAERLLGAGRPWTVRIAGAPALASSETEERNGYNEVFLFREGARHTLAVRTVRLDGGQWTPEPEFAFRPGAAEELDLSALCAD</sequence>
<name>A0ABS2TX72_9ACTN</name>
<dbReference type="InterPro" id="IPR029052">
    <property type="entry name" value="Metallo-depent_PP-like"/>
</dbReference>
<comment type="caution">
    <text evidence="2">The sequence shown here is derived from an EMBL/GenBank/DDBJ whole genome shotgun (WGS) entry which is preliminary data.</text>
</comment>
<accession>A0ABS2TX72</accession>
<evidence type="ECO:0000313" key="3">
    <source>
        <dbReference type="Proteomes" id="UP000749040"/>
    </source>
</evidence>
<dbReference type="Proteomes" id="UP000749040">
    <property type="component" value="Unassembled WGS sequence"/>
</dbReference>
<keyword evidence="3" id="KW-1185">Reference proteome</keyword>
<dbReference type="EMBL" id="JADKYB010000011">
    <property type="protein sequence ID" value="MBM9507086.1"/>
    <property type="molecule type" value="Genomic_DNA"/>
</dbReference>
<feature type="domain" description="Calcineurin-like phosphoesterase" evidence="1">
    <location>
        <begin position="295"/>
        <end position="572"/>
    </location>
</feature>
<dbReference type="Pfam" id="PF00149">
    <property type="entry name" value="Metallophos"/>
    <property type="match status" value="1"/>
</dbReference>
<proteinExistence type="predicted"/>
<evidence type="ECO:0000259" key="1">
    <source>
        <dbReference type="Pfam" id="PF00149"/>
    </source>
</evidence>
<protein>
    <submittedName>
        <fullName evidence="2">Metallophosphoesterase</fullName>
    </submittedName>
</protein>
<organism evidence="2 3">
    <name type="scientific">Actinacidiphila acididurans</name>
    <dbReference type="NCBI Taxonomy" id="2784346"/>
    <lineage>
        <taxon>Bacteria</taxon>
        <taxon>Bacillati</taxon>
        <taxon>Actinomycetota</taxon>
        <taxon>Actinomycetes</taxon>
        <taxon>Kitasatosporales</taxon>
        <taxon>Streptomycetaceae</taxon>
        <taxon>Actinacidiphila</taxon>
    </lineage>
</organism>
<dbReference type="RefSeq" id="WP_205358939.1">
    <property type="nucleotide sequence ID" value="NZ_JADKYB010000011.1"/>
</dbReference>